<dbReference type="GO" id="GO:0005930">
    <property type="term" value="C:axoneme"/>
    <property type="evidence" value="ECO:0007669"/>
    <property type="project" value="TreeGrafter"/>
</dbReference>
<dbReference type="AlphaFoldDB" id="A0AAD5WI40"/>
<dbReference type="GO" id="GO:0019894">
    <property type="term" value="F:kinesin binding"/>
    <property type="evidence" value="ECO:0007669"/>
    <property type="project" value="InterPro"/>
</dbReference>
<reference evidence="1" key="1">
    <citation type="submission" date="2021-06" db="EMBL/GenBank/DDBJ databases">
        <title>Parelaphostrongylus tenuis whole genome reference sequence.</title>
        <authorList>
            <person name="Garwood T.J."/>
            <person name="Larsen P.A."/>
            <person name="Fountain-Jones N.M."/>
            <person name="Garbe J.R."/>
            <person name="Macchietto M.G."/>
            <person name="Kania S.A."/>
            <person name="Gerhold R.W."/>
            <person name="Richards J.E."/>
            <person name="Wolf T.M."/>
        </authorList>
    </citation>
    <scope>NUCLEOTIDE SEQUENCE</scope>
    <source>
        <strain evidence="1">MNPRO001-30</strain>
        <tissue evidence="1">Meninges</tissue>
    </source>
</reference>
<dbReference type="Proteomes" id="UP001196413">
    <property type="component" value="Unassembled WGS sequence"/>
</dbReference>
<evidence type="ECO:0000313" key="1">
    <source>
        <dbReference type="EMBL" id="KAJ1370746.1"/>
    </source>
</evidence>
<name>A0AAD5WI40_PARTN</name>
<keyword evidence="2" id="KW-1185">Reference proteome</keyword>
<accession>A0AAD5WI40</accession>
<comment type="caution">
    <text evidence="1">The sequence shown here is derived from an EMBL/GenBank/DDBJ whole genome shotgun (WGS) entry which is preliminary data.</text>
</comment>
<protein>
    <submittedName>
        <fullName evidence="1">Uncharacterized protein</fullName>
    </submittedName>
</protein>
<dbReference type="PANTHER" id="PTHR15605">
    <property type="entry name" value="KINESIN-ASSOCIATED PROTEINS"/>
    <property type="match status" value="1"/>
</dbReference>
<dbReference type="GO" id="GO:0035869">
    <property type="term" value="C:ciliary transition zone"/>
    <property type="evidence" value="ECO:0007669"/>
    <property type="project" value="TreeGrafter"/>
</dbReference>
<evidence type="ECO:0000313" key="2">
    <source>
        <dbReference type="Proteomes" id="UP001196413"/>
    </source>
</evidence>
<dbReference type="GO" id="GO:0007018">
    <property type="term" value="P:microtubule-based movement"/>
    <property type="evidence" value="ECO:0007669"/>
    <property type="project" value="TreeGrafter"/>
</dbReference>
<organism evidence="1 2">
    <name type="scientific">Parelaphostrongylus tenuis</name>
    <name type="common">Meningeal worm</name>
    <dbReference type="NCBI Taxonomy" id="148309"/>
    <lineage>
        <taxon>Eukaryota</taxon>
        <taxon>Metazoa</taxon>
        <taxon>Ecdysozoa</taxon>
        <taxon>Nematoda</taxon>
        <taxon>Chromadorea</taxon>
        <taxon>Rhabditida</taxon>
        <taxon>Rhabditina</taxon>
        <taxon>Rhabditomorpha</taxon>
        <taxon>Strongyloidea</taxon>
        <taxon>Metastrongylidae</taxon>
        <taxon>Parelaphostrongylus</taxon>
    </lineage>
</organism>
<dbReference type="PANTHER" id="PTHR15605:SF2">
    <property type="entry name" value="KINESIN-ASSOCIATED PROTEIN 3"/>
    <property type="match status" value="1"/>
</dbReference>
<dbReference type="InterPro" id="IPR008658">
    <property type="entry name" value="KAP3"/>
</dbReference>
<dbReference type="GO" id="GO:0044782">
    <property type="term" value="P:cilium organization"/>
    <property type="evidence" value="ECO:0007669"/>
    <property type="project" value="TreeGrafter"/>
</dbReference>
<proteinExistence type="predicted"/>
<sequence>MHAKAEKEVGLSFITRETKLMRDLLSGNGSEVTKAVLVNACAVKRNAQLVSGQDGQGLALLLDATPDGGDLMVAKIVRCIASHEGPTHDISMPRLLEVGMKYSALQKDESATLSLEFIGVAALIKVADWSRWFADIANRWFGESRATTDFVKLCSHMVGSTV</sequence>
<gene>
    <name evidence="1" type="ORF">KIN20_032550</name>
</gene>
<dbReference type="EMBL" id="JAHQIW010006848">
    <property type="protein sequence ID" value="KAJ1370746.1"/>
    <property type="molecule type" value="Genomic_DNA"/>
</dbReference>
<dbReference type="GO" id="GO:0016939">
    <property type="term" value="C:kinesin II complex"/>
    <property type="evidence" value="ECO:0007669"/>
    <property type="project" value="TreeGrafter"/>
</dbReference>